<feature type="compositionally biased region" description="Polar residues" evidence="9">
    <location>
        <begin position="855"/>
        <end position="867"/>
    </location>
</feature>
<accession>A0A9Q3H4Y7</accession>
<dbReference type="Pfam" id="PF13639">
    <property type="entry name" value="zf-RING_2"/>
    <property type="match status" value="1"/>
</dbReference>
<evidence type="ECO:0000256" key="8">
    <source>
        <dbReference type="PROSITE-ProRule" id="PRU00175"/>
    </source>
</evidence>
<dbReference type="AlphaFoldDB" id="A0A9Q3H4Y7"/>
<keyword evidence="3" id="KW-0479">Metal-binding</keyword>
<evidence type="ECO:0000313" key="13">
    <source>
        <dbReference type="Proteomes" id="UP000765509"/>
    </source>
</evidence>
<evidence type="ECO:0000256" key="5">
    <source>
        <dbReference type="ARBA" id="ARBA00022833"/>
    </source>
</evidence>
<feature type="compositionally biased region" description="Basic residues" evidence="9">
    <location>
        <begin position="840"/>
        <end position="850"/>
    </location>
</feature>
<comment type="caution">
    <text evidence="12">The sequence shown here is derived from an EMBL/GenBank/DDBJ whole genome shotgun (WGS) entry which is preliminary data.</text>
</comment>
<sequence>MKKLKSLKSLISIDSLILLLLSFLNSFNAYIPALPSNDSINLQQSNENSNQSNSNQLSSINWIIQLNWQPMGIFSDGINLQLKSNNSNQSIHQGVLLHFSEINATSQSPTSVPWIAMINCDSNSTIYSLQDDIFTLARDRGAAAAMLYSLTSKSCKVNQEYLDQFEKPLDVFSSGNLQGARLIESQFSNVLGAGYWFQSDLLNSSASNILKQISTLGFTNLTSHSSSSPVTDPTNSSSASNSSQVEKRSFSPSTIPKSKKSFNLQSRFTNVLLARSVNSPDHPTNLKLNMNIVNHSRSGSGGSTPNSFPVYLLATLIDEASAAINLDQQVPNGTSNSLNSNSSPGNPNTGLAMIILYAITGCVTFMFLIVIISGAIRAIRNPERYGPRSGSRLDPDTGEEEPFGPPQTRAEGLGKAILDTFPIVKFGRQNLTSTRPDHQTNNPESDQEIKRSPSSGENIMMVKTNDRHASVPFLSDLTNSNKVEDEASSTFSNSEVDHGPCSKVPLISEVGLIATTVSNKSDRSLLANSEITAPPHVFELLQPSTSVSSHGIDQLPIFNLQPPEESVIDKKDVGQNIKNELTPEDINLSRNILTSESIVPTEDSDQAQHPWIHLDNTVTCPICVCVFEDDDDIRVLPCDERHQFHKECVDPWLLNESKFCPLCRWDLSTRKDGSKIINELGIVDLVSENDGVHSREPMLEPVPSSSRLSVDHLSLPVSRESGQGNRSSDINPPNSGVNLTSTRISRPAWLSIHTETSANRGSLDRAQRSSNLFSFFPHGRRHTQRNSVSSANQTLSPDSEPTANNEVLVRSGQNAEQLDGGHDGGRAARNRFLKYLDQARKKKKMLRKRDGRLESNPNPAASSDQHE</sequence>
<feature type="compositionally biased region" description="Polar residues" evidence="9">
    <location>
        <begin position="224"/>
        <end position="234"/>
    </location>
</feature>
<feature type="compositionally biased region" description="Polar residues" evidence="9">
    <location>
        <begin position="720"/>
        <end position="742"/>
    </location>
</feature>
<feature type="region of interest" description="Disordered" evidence="9">
    <location>
        <begin position="716"/>
        <end position="742"/>
    </location>
</feature>
<dbReference type="CDD" id="cd16454">
    <property type="entry name" value="RING-H2_PA-TM-RING"/>
    <property type="match status" value="1"/>
</dbReference>
<dbReference type="SUPFAM" id="SSF57850">
    <property type="entry name" value="RING/U-box"/>
    <property type="match status" value="1"/>
</dbReference>
<keyword evidence="2 10" id="KW-0812">Transmembrane</keyword>
<dbReference type="GO" id="GO:0008270">
    <property type="term" value="F:zinc ion binding"/>
    <property type="evidence" value="ECO:0007669"/>
    <property type="project" value="UniProtKB-KW"/>
</dbReference>
<feature type="region of interest" description="Disordered" evidence="9">
    <location>
        <begin position="775"/>
        <end position="804"/>
    </location>
</feature>
<feature type="domain" description="RING-type" evidence="11">
    <location>
        <begin position="620"/>
        <end position="664"/>
    </location>
</feature>
<organism evidence="12 13">
    <name type="scientific">Austropuccinia psidii MF-1</name>
    <dbReference type="NCBI Taxonomy" id="1389203"/>
    <lineage>
        <taxon>Eukaryota</taxon>
        <taxon>Fungi</taxon>
        <taxon>Dikarya</taxon>
        <taxon>Basidiomycota</taxon>
        <taxon>Pucciniomycotina</taxon>
        <taxon>Pucciniomycetes</taxon>
        <taxon>Pucciniales</taxon>
        <taxon>Sphaerophragmiaceae</taxon>
        <taxon>Austropuccinia</taxon>
    </lineage>
</organism>
<feature type="region of interest" description="Disordered" evidence="9">
    <location>
        <begin position="428"/>
        <end position="456"/>
    </location>
</feature>
<evidence type="ECO:0000256" key="9">
    <source>
        <dbReference type="SAM" id="MobiDB-lite"/>
    </source>
</evidence>
<keyword evidence="13" id="KW-1185">Reference proteome</keyword>
<keyword evidence="6 10" id="KW-1133">Transmembrane helix</keyword>
<feature type="compositionally biased region" description="Polar residues" evidence="9">
    <location>
        <begin position="785"/>
        <end position="804"/>
    </location>
</feature>
<evidence type="ECO:0000256" key="4">
    <source>
        <dbReference type="ARBA" id="ARBA00022771"/>
    </source>
</evidence>
<dbReference type="OrthoDB" id="8062037at2759"/>
<feature type="compositionally biased region" description="Polar residues" evidence="9">
    <location>
        <begin position="429"/>
        <end position="444"/>
    </location>
</feature>
<evidence type="ECO:0000256" key="7">
    <source>
        <dbReference type="ARBA" id="ARBA00023136"/>
    </source>
</evidence>
<dbReference type="PANTHER" id="PTHR46539">
    <property type="entry name" value="E3 UBIQUITIN-PROTEIN LIGASE ATL42"/>
    <property type="match status" value="1"/>
</dbReference>
<gene>
    <name evidence="12" type="ORF">O181_029190</name>
</gene>
<dbReference type="InterPro" id="IPR013083">
    <property type="entry name" value="Znf_RING/FYVE/PHD"/>
</dbReference>
<dbReference type="InterPro" id="IPR001841">
    <property type="entry name" value="Znf_RING"/>
</dbReference>
<protein>
    <recommendedName>
        <fullName evidence="11">RING-type domain-containing protein</fullName>
    </recommendedName>
</protein>
<feature type="region of interest" description="Disordered" evidence="9">
    <location>
        <begin position="840"/>
        <end position="867"/>
    </location>
</feature>
<keyword evidence="4 8" id="KW-0863">Zinc-finger</keyword>
<feature type="transmembrane region" description="Helical" evidence="10">
    <location>
        <begin position="351"/>
        <end position="376"/>
    </location>
</feature>
<evidence type="ECO:0000313" key="12">
    <source>
        <dbReference type="EMBL" id="MBW0489475.1"/>
    </source>
</evidence>
<dbReference type="EMBL" id="AVOT02010095">
    <property type="protein sequence ID" value="MBW0489475.1"/>
    <property type="molecule type" value="Genomic_DNA"/>
</dbReference>
<dbReference type="PANTHER" id="PTHR46539:SF1">
    <property type="entry name" value="E3 UBIQUITIN-PROTEIN LIGASE ATL42"/>
    <property type="match status" value="1"/>
</dbReference>
<dbReference type="PROSITE" id="PS50089">
    <property type="entry name" value="ZF_RING_2"/>
    <property type="match status" value="1"/>
</dbReference>
<evidence type="ECO:0000256" key="10">
    <source>
        <dbReference type="SAM" id="Phobius"/>
    </source>
</evidence>
<name>A0A9Q3H4Y7_9BASI</name>
<feature type="compositionally biased region" description="Basic and acidic residues" evidence="9">
    <location>
        <begin position="382"/>
        <end position="395"/>
    </location>
</feature>
<feature type="region of interest" description="Disordered" evidence="9">
    <location>
        <begin position="382"/>
        <end position="411"/>
    </location>
</feature>
<evidence type="ECO:0000256" key="3">
    <source>
        <dbReference type="ARBA" id="ARBA00022723"/>
    </source>
</evidence>
<reference evidence="12" key="1">
    <citation type="submission" date="2021-03" db="EMBL/GenBank/DDBJ databases">
        <title>Draft genome sequence of rust myrtle Austropuccinia psidii MF-1, a brazilian biotype.</title>
        <authorList>
            <person name="Quecine M.C."/>
            <person name="Pachon D.M.R."/>
            <person name="Bonatelli M.L."/>
            <person name="Correr F.H."/>
            <person name="Franceschini L.M."/>
            <person name="Leite T.F."/>
            <person name="Margarido G.R.A."/>
            <person name="Almeida C.A."/>
            <person name="Ferrarezi J.A."/>
            <person name="Labate C.A."/>
        </authorList>
    </citation>
    <scope>NUCLEOTIDE SEQUENCE</scope>
    <source>
        <strain evidence="12">MF-1</strain>
    </source>
</reference>
<dbReference type="Gene3D" id="3.30.40.10">
    <property type="entry name" value="Zinc/RING finger domain, C3HC4 (zinc finger)"/>
    <property type="match status" value="1"/>
</dbReference>
<dbReference type="GO" id="GO:0016020">
    <property type="term" value="C:membrane"/>
    <property type="evidence" value="ECO:0007669"/>
    <property type="project" value="UniProtKB-SubCell"/>
</dbReference>
<evidence type="ECO:0000256" key="1">
    <source>
        <dbReference type="ARBA" id="ARBA00004370"/>
    </source>
</evidence>
<proteinExistence type="predicted"/>
<evidence type="ECO:0000256" key="2">
    <source>
        <dbReference type="ARBA" id="ARBA00022692"/>
    </source>
</evidence>
<dbReference type="Proteomes" id="UP000765509">
    <property type="component" value="Unassembled WGS sequence"/>
</dbReference>
<comment type="subcellular location">
    <subcellularLocation>
        <location evidence="1">Membrane</location>
    </subcellularLocation>
</comment>
<evidence type="ECO:0000256" key="6">
    <source>
        <dbReference type="ARBA" id="ARBA00022989"/>
    </source>
</evidence>
<evidence type="ECO:0000259" key="11">
    <source>
        <dbReference type="PROSITE" id="PS50089"/>
    </source>
</evidence>
<keyword evidence="5" id="KW-0862">Zinc</keyword>
<keyword evidence="7 10" id="KW-0472">Membrane</keyword>
<feature type="region of interest" description="Disordered" evidence="9">
    <location>
        <begin position="224"/>
        <end position="258"/>
    </location>
</feature>